<dbReference type="Proteomes" id="UP000298735">
    <property type="component" value="Chromosome Circular"/>
</dbReference>
<dbReference type="PANTHER" id="PTHR13696:SF52">
    <property type="entry name" value="PARA FAMILY PROTEIN CT_582"/>
    <property type="match status" value="1"/>
</dbReference>
<dbReference type="SUPFAM" id="SSF52540">
    <property type="entry name" value="P-loop containing nucleoside triphosphate hydrolases"/>
    <property type="match status" value="1"/>
</dbReference>
<dbReference type="AlphaFoldDB" id="A0A4Z1QVM4"/>
<name>A0A4Z1QVM4_9HYPH</name>
<dbReference type="Gene3D" id="3.40.50.300">
    <property type="entry name" value="P-loop containing nucleotide triphosphate hydrolases"/>
    <property type="match status" value="1"/>
</dbReference>
<dbReference type="RefSeq" id="WP_137410111.1">
    <property type="nucleotide sequence ID" value="NZ_CP109968.1"/>
</dbReference>
<organism evidence="1 2">
    <name type="scientific">Agrobacterium salinitolerans</name>
    <dbReference type="NCBI Taxonomy" id="1183413"/>
    <lineage>
        <taxon>Bacteria</taxon>
        <taxon>Pseudomonadati</taxon>
        <taxon>Pseudomonadota</taxon>
        <taxon>Alphaproteobacteria</taxon>
        <taxon>Hyphomicrobiales</taxon>
        <taxon>Rhizobiaceae</taxon>
        <taxon>Rhizobium/Agrobacterium group</taxon>
        <taxon>Agrobacterium</taxon>
    </lineage>
</organism>
<reference evidence="1" key="1">
    <citation type="submission" date="2022-10" db="EMBL/GenBank/DDBJ databases">
        <title>Complete genome sequence of Agrobacterium salinitolerans CFBP5507.</title>
        <authorList>
            <person name="Tchabashvili S."/>
            <person name="Yen H.-C."/>
            <person name="Haryono M."/>
            <person name="Lin Y.-C."/>
            <person name="Lai E.-M."/>
            <person name="Kuo C.-H."/>
        </authorList>
    </citation>
    <scope>NUCLEOTIDE SEQUENCE</scope>
    <source>
        <strain evidence="1">CFBP5507</strain>
    </source>
</reference>
<dbReference type="OrthoDB" id="9804460at2"/>
<proteinExistence type="predicted"/>
<dbReference type="PANTHER" id="PTHR13696">
    <property type="entry name" value="P-LOOP CONTAINING NUCLEOSIDE TRIPHOSPHATE HYDROLASE"/>
    <property type="match status" value="1"/>
</dbReference>
<evidence type="ECO:0000313" key="1">
    <source>
        <dbReference type="EMBL" id="UYZ08214.1"/>
    </source>
</evidence>
<dbReference type="CDD" id="cd02042">
    <property type="entry name" value="ParAB_family"/>
    <property type="match status" value="1"/>
</dbReference>
<dbReference type="Pfam" id="PF13614">
    <property type="entry name" value="AAA_31"/>
    <property type="match status" value="1"/>
</dbReference>
<dbReference type="EMBL" id="CP109968">
    <property type="protein sequence ID" value="UYZ08214.1"/>
    <property type="molecule type" value="Genomic_DNA"/>
</dbReference>
<accession>A0A4Z1QVM4</accession>
<protein>
    <submittedName>
        <fullName evidence="1">ParA family protein</fullName>
    </submittedName>
</protein>
<dbReference type="InterPro" id="IPR025669">
    <property type="entry name" value="AAA_dom"/>
</dbReference>
<gene>
    <name evidence="1" type="ORF">CFBP5507_04195</name>
</gene>
<sequence length="332" mass="36261">MVAISVAFFNNKGGVGKTTLLCNVAAYAAEERNLRVLVIDADPQCNATQYMFDDKKLAYFYEETSSFTVYNVIRPLSLGKGYSRELNVTKSPRFGVDVLPGDPKLALTEDLLAKDWGSAIGGDSRGMRTTLMFAELMKRCESYDIVFFDMGPSLGSINRAVLLASDYFVAPMSIDIFSVKAIDNIAAWLAKWRKQWEVGVSNVDDPDEVNTGLARSLSFLGYASQHYIAKTDGSGAKRAVNAYEKIMKQFEEIVGAELSSVAPAPEPGMKFSLGEIPNLHSLIPLSQSARAPVFGLKASDGVRGAHFSKVKEAKETFGVVAEEIFSRVGFGR</sequence>
<evidence type="ECO:0000313" key="2">
    <source>
        <dbReference type="Proteomes" id="UP000298735"/>
    </source>
</evidence>
<dbReference type="KEGG" id="asal:CFBP5507_04195"/>
<dbReference type="InterPro" id="IPR027417">
    <property type="entry name" value="P-loop_NTPase"/>
</dbReference>
<dbReference type="InterPro" id="IPR050678">
    <property type="entry name" value="DNA_Partitioning_ATPase"/>
</dbReference>